<evidence type="ECO:0000313" key="1">
    <source>
        <dbReference type="EMBL" id="GEN63168.1"/>
    </source>
</evidence>
<dbReference type="Proteomes" id="UP000321746">
    <property type="component" value="Unassembled WGS sequence"/>
</dbReference>
<organism evidence="1 2">
    <name type="scientific">Acetobacter oeni</name>
    <dbReference type="NCBI Taxonomy" id="304077"/>
    <lineage>
        <taxon>Bacteria</taxon>
        <taxon>Pseudomonadati</taxon>
        <taxon>Pseudomonadota</taxon>
        <taxon>Alphaproteobacteria</taxon>
        <taxon>Acetobacterales</taxon>
        <taxon>Acetobacteraceae</taxon>
        <taxon>Acetobacter</taxon>
    </lineage>
</organism>
<reference evidence="1 2" key="1">
    <citation type="submission" date="2019-07" db="EMBL/GenBank/DDBJ databases">
        <title>Whole genome shotgun sequence of Acetobacter oeni NBRC 105207.</title>
        <authorList>
            <person name="Hosoyama A."/>
            <person name="Uohara A."/>
            <person name="Ohji S."/>
            <person name="Ichikawa N."/>
        </authorList>
    </citation>
    <scope>NUCLEOTIDE SEQUENCE [LARGE SCALE GENOMIC DNA]</scope>
    <source>
        <strain evidence="1 2">NBRC 105207</strain>
    </source>
</reference>
<dbReference type="RefSeq" id="WP_146887489.1">
    <property type="nucleotide sequence ID" value="NZ_BJYG01000017.1"/>
</dbReference>
<gene>
    <name evidence="1" type="ORF">AOE01nite_13920</name>
</gene>
<accession>A0A511XJR7</accession>
<name>A0A511XJR7_9PROT</name>
<proteinExistence type="predicted"/>
<sequence length="98" mass="10645">MTIRIKEYCFIMSQRSDGMDMATFGKFSASSRNGASCKLARALVDAGAPDAPVRLMRGGRPVITCPSLRTLSEQTFTEATGHPRMVKWVPHPMAEGVG</sequence>
<dbReference type="EMBL" id="BJYG01000017">
    <property type="protein sequence ID" value="GEN63168.1"/>
    <property type="molecule type" value="Genomic_DNA"/>
</dbReference>
<comment type="caution">
    <text evidence="1">The sequence shown here is derived from an EMBL/GenBank/DDBJ whole genome shotgun (WGS) entry which is preliminary data.</text>
</comment>
<evidence type="ECO:0000313" key="2">
    <source>
        <dbReference type="Proteomes" id="UP000321746"/>
    </source>
</evidence>
<dbReference type="AlphaFoldDB" id="A0A511XJR7"/>
<protein>
    <submittedName>
        <fullName evidence="1">Uncharacterized protein</fullName>
    </submittedName>
</protein>
<keyword evidence="2" id="KW-1185">Reference proteome</keyword>